<gene>
    <name evidence="1" type="ORF">AB0H72_33400</name>
</gene>
<organism evidence="1 2">
    <name type="scientific">Nocardia fusca</name>
    <dbReference type="NCBI Taxonomy" id="941183"/>
    <lineage>
        <taxon>Bacteria</taxon>
        <taxon>Bacillati</taxon>
        <taxon>Actinomycetota</taxon>
        <taxon>Actinomycetes</taxon>
        <taxon>Mycobacteriales</taxon>
        <taxon>Nocardiaceae</taxon>
        <taxon>Nocardia</taxon>
    </lineage>
</organism>
<reference evidence="1 2" key="1">
    <citation type="submission" date="2024-06" db="EMBL/GenBank/DDBJ databases">
        <title>The Natural Products Discovery Center: Release of the First 8490 Sequenced Strains for Exploring Actinobacteria Biosynthetic Diversity.</title>
        <authorList>
            <person name="Kalkreuter E."/>
            <person name="Kautsar S.A."/>
            <person name="Yang D."/>
            <person name="Bader C.D."/>
            <person name="Teijaro C.N."/>
            <person name="Fluegel L."/>
            <person name="Davis C.M."/>
            <person name="Simpson J.R."/>
            <person name="Lauterbach L."/>
            <person name="Steele A.D."/>
            <person name="Gui C."/>
            <person name="Meng S."/>
            <person name="Li G."/>
            <person name="Viehrig K."/>
            <person name="Ye F."/>
            <person name="Su P."/>
            <person name="Kiefer A.F."/>
            <person name="Nichols A."/>
            <person name="Cepeda A.J."/>
            <person name="Yan W."/>
            <person name="Fan B."/>
            <person name="Jiang Y."/>
            <person name="Adhikari A."/>
            <person name="Zheng C.-J."/>
            <person name="Schuster L."/>
            <person name="Cowan T.M."/>
            <person name="Smanski M.J."/>
            <person name="Chevrette M.G."/>
            <person name="De Carvalho L.P.S."/>
            <person name="Shen B."/>
        </authorList>
    </citation>
    <scope>NUCLEOTIDE SEQUENCE [LARGE SCALE GENOMIC DNA]</scope>
    <source>
        <strain evidence="1 2">NPDC050671</strain>
    </source>
</reference>
<protein>
    <recommendedName>
        <fullName evidence="3">DUF2867 domain-containing protein</fullName>
    </recommendedName>
</protein>
<dbReference type="EMBL" id="JBFAIH010000032">
    <property type="protein sequence ID" value="MEV0367594.1"/>
    <property type="molecule type" value="Genomic_DNA"/>
</dbReference>
<name>A0ABV3FIQ9_9NOCA</name>
<dbReference type="Proteomes" id="UP001551658">
    <property type="component" value="Unassembled WGS sequence"/>
</dbReference>
<evidence type="ECO:0000313" key="1">
    <source>
        <dbReference type="EMBL" id="MEV0367594.1"/>
    </source>
</evidence>
<keyword evidence="2" id="KW-1185">Reference proteome</keyword>
<evidence type="ECO:0008006" key="3">
    <source>
        <dbReference type="Google" id="ProtNLM"/>
    </source>
</evidence>
<proteinExistence type="predicted"/>
<sequence>MTENSELRPAGGPAEAVARQHEIGASIRAHSGMAVYDYADQFTIPTKPGVSATPEEWARTALDELAGAKGQFIWRVVLGLRLRRRSAAGQVAGWPIVDRGATWITLGARSWLISGRLVVELADGTASLATFVHYERRMGRRVWAAASSRHRRFAPVLLTDASRILSIRS</sequence>
<evidence type="ECO:0000313" key="2">
    <source>
        <dbReference type="Proteomes" id="UP001551658"/>
    </source>
</evidence>
<dbReference type="RefSeq" id="WP_357987399.1">
    <property type="nucleotide sequence ID" value="NZ_JBFAIH010000032.1"/>
</dbReference>
<accession>A0ABV3FIQ9</accession>
<comment type="caution">
    <text evidence="1">The sequence shown here is derived from an EMBL/GenBank/DDBJ whole genome shotgun (WGS) entry which is preliminary data.</text>
</comment>